<accession>A0ABY7BZ64</accession>
<dbReference type="InterPro" id="IPR013108">
    <property type="entry name" value="Amidohydro_3"/>
</dbReference>
<evidence type="ECO:0000259" key="1">
    <source>
        <dbReference type="Pfam" id="PF07969"/>
    </source>
</evidence>
<dbReference type="PANTHER" id="PTHR22642">
    <property type="entry name" value="IMIDAZOLONEPROPIONASE"/>
    <property type="match status" value="1"/>
</dbReference>
<evidence type="ECO:0000313" key="3">
    <source>
        <dbReference type="Proteomes" id="UP001164020"/>
    </source>
</evidence>
<dbReference type="EMBL" id="CP114029">
    <property type="protein sequence ID" value="WAP68271.1"/>
    <property type="molecule type" value="Genomic_DNA"/>
</dbReference>
<dbReference type="PANTHER" id="PTHR22642:SF2">
    <property type="entry name" value="PROTEIN LONG AFTER FAR-RED 3"/>
    <property type="match status" value="1"/>
</dbReference>
<dbReference type="Gene3D" id="2.30.40.10">
    <property type="entry name" value="Urease, subunit C, domain 1"/>
    <property type="match status" value="1"/>
</dbReference>
<name>A0ABY7BZ64_9HYPH</name>
<dbReference type="Proteomes" id="UP001164020">
    <property type="component" value="Chromosome"/>
</dbReference>
<protein>
    <submittedName>
        <fullName evidence="2">Amidohydrolase family protein</fullName>
    </submittedName>
</protein>
<feature type="domain" description="Amidohydrolase 3" evidence="1">
    <location>
        <begin position="50"/>
        <end position="130"/>
    </location>
</feature>
<gene>
    <name evidence="2" type="ORF">OH818_23440</name>
</gene>
<evidence type="ECO:0000313" key="2">
    <source>
        <dbReference type="EMBL" id="WAP68271.1"/>
    </source>
</evidence>
<dbReference type="SUPFAM" id="SSF51338">
    <property type="entry name" value="Composite domain of metallo-dependent hydrolases"/>
    <property type="match status" value="1"/>
</dbReference>
<dbReference type="InterPro" id="IPR011059">
    <property type="entry name" value="Metal-dep_hydrolase_composite"/>
</dbReference>
<dbReference type="Gene3D" id="3.10.310.70">
    <property type="match status" value="1"/>
</dbReference>
<proteinExistence type="predicted"/>
<keyword evidence="3" id="KW-1185">Reference proteome</keyword>
<dbReference type="RefSeq" id="WP_268880745.1">
    <property type="nucleotide sequence ID" value="NZ_CP114029.1"/>
</dbReference>
<organism evidence="2 3">
    <name type="scientific">Jiella pelagia</name>
    <dbReference type="NCBI Taxonomy" id="2986949"/>
    <lineage>
        <taxon>Bacteria</taxon>
        <taxon>Pseudomonadati</taxon>
        <taxon>Pseudomonadota</taxon>
        <taxon>Alphaproteobacteria</taxon>
        <taxon>Hyphomicrobiales</taxon>
        <taxon>Aurantimonadaceae</taxon>
        <taxon>Jiella</taxon>
    </lineage>
</organism>
<dbReference type="Pfam" id="PF07969">
    <property type="entry name" value="Amidohydro_3"/>
    <property type="match status" value="1"/>
</dbReference>
<reference evidence="2" key="1">
    <citation type="submission" date="2022-12" db="EMBL/GenBank/DDBJ databases">
        <title>Jiella pelagia sp. nov., isolated from phosphonate enriched culture of Northwest Pacific surface seawater.</title>
        <authorList>
            <person name="Shin D.Y."/>
            <person name="Hwang C.Y."/>
        </authorList>
    </citation>
    <scope>NUCLEOTIDE SEQUENCE</scope>
    <source>
        <strain evidence="2">HL-NP1</strain>
    </source>
</reference>
<sequence length="169" mass="18479">MPQEPPSSLLLTNGRFYRDAFDTDPASALLVQGREIAWIGDRRDAPSAGRTIDLGGALVLPGLTDAHIHVFSLAMARHQLSFAEHRPATIAAVMEILRQEDRRLASDEWLQGSGINEAALGEQRLPARQEPRRGLRAETGAAAPLLRSCRRVQYCGDAAARHRRGRAGP</sequence>
<dbReference type="Gene3D" id="3.20.20.140">
    <property type="entry name" value="Metal-dependent hydrolases"/>
    <property type="match status" value="1"/>
</dbReference>